<name>A0A4Y9YRN9_9AGAM</name>
<comment type="subcellular location">
    <subcellularLocation>
        <location evidence="1">Nucleus</location>
    </subcellularLocation>
</comment>
<feature type="domain" description="Myb-like" evidence="5">
    <location>
        <begin position="451"/>
        <end position="500"/>
    </location>
</feature>
<feature type="compositionally biased region" description="Acidic residues" evidence="4">
    <location>
        <begin position="667"/>
        <end position="679"/>
    </location>
</feature>
<keyword evidence="3" id="KW-0539">Nucleus</keyword>
<feature type="region of interest" description="Disordered" evidence="4">
    <location>
        <begin position="665"/>
        <end position="711"/>
    </location>
</feature>
<dbReference type="InterPro" id="IPR009057">
    <property type="entry name" value="Homeodomain-like_sf"/>
</dbReference>
<feature type="compositionally biased region" description="Basic residues" evidence="4">
    <location>
        <begin position="148"/>
        <end position="157"/>
    </location>
</feature>
<dbReference type="GO" id="GO:0005634">
    <property type="term" value="C:nucleus"/>
    <property type="evidence" value="ECO:0007669"/>
    <property type="project" value="UniProtKB-SubCell"/>
</dbReference>
<keyword evidence="2" id="KW-0238">DNA-binding</keyword>
<dbReference type="Pfam" id="PF00249">
    <property type="entry name" value="Myb_DNA-binding"/>
    <property type="match status" value="1"/>
</dbReference>
<evidence type="ECO:0000259" key="5">
    <source>
        <dbReference type="PROSITE" id="PS50090"/>
    </source>
</evidence>
<dbReference type="OrthoDB" id="39591at2759"/>
<feature type="compositionally biased region" description="Low complexity" evidence="4">
    <location>
        <begin position="322"/>
        <end position="335"/>
    </location>
</feature>
<evidence type="ECO:0008006" key="9">
    <source>
        <dbReference type="Google" id="ProtNLM"/>
    </source>
</evidence>
<dbReference type="EMBL" id="SEOQ01000343">
    <property type="protein sequence ID" value="TFY65246.1"/>
    <property type="molecule type" value="Genomic_DNA"/>
</dbReference>
<reference evidence="7 8" key="1">
    <citation type="submission" date="2019-02" db="EMBL/GenBank/DDBJ databases">
        <title>Genome sequencing of the rare red list fungi Dentipellis fragilis.</title>
        <authorList>
            <person name="Buettner E."/>
            <person name="Kellner H."/>
        </authorList>
    </citation>
    <scope>NUCLEOTIDE SEQUENCE [LARGE SCALE GENOMIC DNA]</scope>
    <source>
        <strain evidence="7 8">DSM 105465</strain>
    </source>
</reference>
<evidence type="ECO:0000256" key="3">
    <source>
        <dbReference type="ARBA" id="ARBA00023242"/>
    </source>
</evidence>
<proteinExistence type="predicted"/>
<evidence type="ECO:0000313" key="7">
    <source>
        <dbReference type="EMBL" id="TFY65246.1"/>
    </source>
</evidence>
<feature type="region of interest" description="Disordered" evidence="4">
    <location>
        <begin position="78"/>
        <end position="171"/>
    </location>
</feature>
<dbReference type="Gene3D" id="1.10.10.60">
    <property type="entry name" value="Homeodomain-like"/>
    <property type="match status" value="2"/>
</dbReference>
<evidence type="ECO:0000256" key="4">
    <source>
        <dbReference type="SAM" id="MobiDB-lite"/>
    </source>
</evidence>
<dbReference type="GO" id="GO:0003700">
    <property type="term" value="F:DNA-binding transcription factor activity"/>
    <property type="evidence" value="ECO:0007669"/>
    <property type="project" value="TreeGrafter"/>
</dbReference>
<dbReference type="InterPro" id="IPR051651">
    <property type="entry name" value="DMTF1_DNA-bind_reg"/>
</dbReference>
<dbReference type="PANTHER" id="PTHR46380:SF2">
    <property type="entry name" value="CYCLIN-D-BINDING MYB-LIKE TRANSCRIPTION FACTOR 1"/>
    <property type="match status" value="1"/>
</dbReference>
<feature type="region of interest" description="Disordered" evidence="4">
    <location>
        <begin position="305"/>
        <end position="335"/>
    </location>
</feature>
<dbReference type="InterPro" id="IPR017930">
    <property type="entry name" value="Myb_dom"/>
</dbReference>
<dbReference type="SMART" id="SM00717">
    <property type="entry name" value="SANT"/>
    <property type="match status" value="3"/>
</dbReference>
<feature type="domain" description="Myb-like" evidence="5">
    <location>
        <begin position="503"/>
        <end position="564"/>
    </location>
</feature>
<organism evidence="7 8">
    <name type="scientific">Dentipellis fragilis</name>
    <dbReference type="NCBI Taxonomy" id="205917"/>
    <lineage>
        <taxon>Eukaryota</taxon>
        <taxon>Fungi</taxon>
        <taxon>Dikarya</taxon>
        <taxon>Basidiomycota</taxon>
        <taxon>Agaricomycotina</taxon>
        <taxon>Agaricomycetes</taxon>
        <taxon>Russulales</taxon>
        <taxon>Hericiaceae</taxon>
        <taxon>Dentipellis</taxon>
    </lineage>
</organism>
<dbReference type="SUPFAM" id="SSF46689">
    <property type="entry name" value="Homeodomain-like"/>
    <property type="match status" value="2"/>
</dbReference>
<evidence type="ECO:0000256" key="2">
    <source>
        <dbReference type="ARBA" id="ARBA00023125"/>
    </source>
</evidence>
<gene>
    <name evidence="7" type="ORF">EVG20_g5663</name>
</gene>
<dbReference type="PANTHER" id="PTHR46380">
    <property type="entry name" value="CYCLIN-D-BINDING MYB-LIKE TRANSCRIPTION FACTOR 1"/>
    <property type="match status" value="1"/>
</dbReference>
<sequence>MTSCRTKCCECVLNSATAARLEMAGVVDGRQSPATAGRFPPAARRPAFLMAALTQHFLPSDIQLALQHAVGQANNAYSHHEIQDGSAKKSKKRAREEDQGEDVGEQAKEKKKKKKKSHPELGASGAEPSISSESTSNDAENASEEPTKKKKKKKDKGKQREIVQDEVVDPGSLSDAQAQSAAFINAVVSAASATAGMSQQPDMGYGQPQFPMFAPPPHQPPYMPYDLPPEMANFPMNPPLEHHSQQPPHPFPGGNLPPELLYGTNDDIARALQDFDLTKIAGVLKTLGDAAAAANPSYSGMPAIASASTPGSHAVSHSHAVPAPSQRRQGQGRQAPRRITNIHMQHLEAGDSEHAHMLANKWMSASKLAELVRTEGLEYKKGKFSAIEEQQLTDAIENFRAQKGLSEDQLKDVIFAKGSQAKDNSFWSEITGALHLRPIIAVYHHVRRRFHPLSAQGKWMPSEDEILQQAVLELGQQWEKVSDRVGRMASDCRDRWRNHIEHRGDKTFGPWTKEEEDLLTQIVTDITVNQGKDMDNDVFWGVVSQRMGNKRGRQQCRIKWTDALSKTVKNQGQKPRWGPQDAFILVHKVDSLHVQDDSEIDWKTLPDANWNLWSPHTLQRRWLTMKRSIKGYEDMSHAEILDILLVKKAHLPSDSAKRKRRVVSAEAVEDSEDDVDDLLLNDPSALTTPAASVPPPVGVADDSDSSSSDSE</sequence>
<dbReference type="Proteomes" id="UP000298327">
    <property type="component" value="Unassembled WGS sequence"/>
</dbReference>
<feature type="domain" description="HTH myb-type" evidence="6">
    <location>
        <begin position="457"/>
        <end position="504"/>
    </location>
</feature>
<dbReference type="GO" id="GO:0000976">
    <property type="term" value="F:transcription cis-regulatory region binding"/>
    <property type="evidence" value="ECO:0007669"/>
    <property type="project" value="TreeGrafter"/>
</dbReference>
<dbReference type="PROSITE" id="PS50090">
    <property type="entry name" value="MYB_LIKE"/>
    <property type="match status" value="2"/>
</dbReference>
<evidence type="ECO:0000259" key="6">
    <source>
        <dbReference type="PROSITE" id="PS51294"/>
    </source>
</evidence>
<protein>
    <recommendedName>
        <fullName evidence="9">Myb-like domain-containing protein</fullName>
    </recommendedName>
</protein>
<comment type="caution">
    <text evidence="7">The sequence shown here is derived from an EMBL/GenBank/DDBJ whole genome shotgun (WGS) entry which is preliminary data.</text>
</comment>
<dbReference type="STRING" id="205917.A0A4Y9YRN9"/>
<dbReference type="PROSITE" id="PS51294">
    <property type="entry name" value="HTH_MYB"/>
    <property type="match status" value="1"/>
</dbReference>
<dbReference type="InterPro" id="IPR001005">
    <property type="entry name" value="SANT/Myb"/>
</dbReference>
<feature type="compositionally biased region" description="Polar residues" evidence="4">
    <location>
        <begin position="129"/>
        <end position="140"/>
    </location>
</feature>
<accession>A0A4Y9YRN9</accession>
<evidence type="ECO:0000256" key="1">
    <source>
        <dbReference type="ARBA" id="ARBA00004123"/>
    </source>
</evidence>
<keyword evidence="8" id="KW-1185">Reference proteome</keyword>
<dbReference type="AlphaFoldDB" id="A0A4Y9YRN9"/>
<feature type="compositionally biased region" description="Basic and acidic residues" evidence="4">
    <location>
        <begin position="78"/>
        <end position="87"/>
    </location>
</feature>
<evidence type="ECO:0000313" key="8">
    <source>
        <dbReference type="Proteomes" id="UP000298327"/>
    </source>
</evidence>
<dbReference type="CDD" id="cd00167">
    <property type="entry name" value="SANT"/>
    <property type="match status" value="2"/>
</dbReference>